<dbReference type="PIRSF" id="PIRSF500217">
    <property type="entry name" value="AlgI"/>
    <property type="match status" value="1"/>
</dbReference>
<dbReference type="InterPro" id="IPR004299">
    <property type="entry name" value="MBOAT_fam"/>
</dbReference>
<evidence type="ECO:0000256" key="8">
    <source>
        <dbReference type="SAM" id="Phobius"/>
    </source>
</evidence>
<reference evidence="9 10" key="1">
    <citation type="submission" date="2019-08" db="EMBL/GenBank/DDBJ databases">
        <title>In-depth cultivation of the pig gut microbiome towards novel bacterial diversity and tailored functional studies.</title>
        <authorList>
            <person name="Wylensek D."/>
            <person name="Hitch T.C.A."/>
            <person name="Clavel T."/>
        </authorList>
    </citation>
    <scope>NUCLEOTIDE SEQUENCE [LARGE SCALE GENOMIC DNA]</scope>
    <source>
        <strain evidence="9 10">LKV-178-WT-2C</strain>
    </source>
</reference>
<evidence type="ECO:0000256" key="5">
    <source>
        <dbReference type="ARBA" id="ARBA00022989"/>
    </source>
</evidence>
<feature type="transmembrane region" description="Helical" evidence="8">
    <location>
        <begin position="51"/>
        <end position="68"/>
    </location>
</feature>
<keyword evidence="4 8" id="KW-0812">Transmembrane</keyword>
<dbReference type="PANTHER" id="PTHR13285:SF18">
    <property type="entry name" value="PROTEIN-CYSTEINE N-PALMITOYLTRANSFERASE RASP"/>
    <property type="match status" value="1"/>
</dbReference>
<dbReference type="Proteomes" id="UP000450161">
    <property type="component" value="Unassembled WGS sequence"/>
</dbReference>
<evidence type="ECO:0000256" key="2">
    <source>
        <dbReference type="ARBA" id="ARBA00010323"/>
    </source>
</evidence>
<accession>A0A6I2TYW6</accession>
<dbReference type="InterPro" id="IPR028362">
    <property type="entry name" value="AlgI"/>
</dbReference>
<sequence length="474" mass="56007">MLFNSFNFWLIFPFIFSFYWLIPSKYSSFKKWFLILVSYLLYMNWKPYFALILFYVTSITYLGGILFENQNKIKKKLVVGLVLLVIFPLLTYKYYDFLNNSVIHLLELIGCRLTFAGLNWAIPVGISFYTFQALGYMWDVYYGKIKAERKFSDYVLYCAFFPQIASGPISRYSELMPQIKQFHSFDYRQACDGLKVLLWGMFYKVVIADRLGLFVNSVYQYYDHYSGLTLLEASFYYSIQIYCDFAGYSMMAVGIGKILGFDLINNFRQPYFADSVTDFWKRWHISLTRWLTTYIYIPLGGNRCSKKRQYYNIIVTFFISGLWHGANWTFIFWGLLHSFFQIVEKILGLDPKGKYGMLGTRNNKLYLRPFRIALTLLMVDIAWIFFRMPSIIDAFNVLNSIVFHPLDGKLLLPGDKIIYFGGICVFLIKEIWDEFFPNKFVSNKILRYSIYMFIFVMILSIGVLDSGQFIYVNF</sequence>
<evidence type="ECO:0000313" key="9">
    <source>
        <dbReference type="EMBL" id="MST77458.1"/>
    </source>
</evidence>
<comment type="caution">
    <text evidence="9">The sequence shown here is derived from an EMBL/GenBank/DDBJ whole genome shotgun (WGS) entry which is preliminary data.</text>
</comment>
<evidence type="ECO:0000256" key="4">
    <source>
        <dbReference type="ARBA" id="ARBA00022692"/>
    </source>
</evidence>
<feature type="transmembrane region" description="Helical" evidence="8">
    <location>
        <begin position="370"/>
        <end position="390"/>
    </location>
</feature>
<evidence type="ECO:0000313" key="10">
    <source>
        <dbReference type="Proteomes" id="UP000450161"/>
    </source>
</evidence>
<dbReference type="InterPro" id="IPR051085">
    <property type="entry name" value="MB_O-acyltransferase"/>
</dbReference>
<protein>
    <submittedName>
        <fullName evidence="9">MBOAT family protein</fullName>
    </submittedName>
</protein>
<keyword evidence="7" id="KW-0808">Transferase</keyword>
<comment type="similarity">
    <text evidence="2 7">Belongs to the membrane-bound acyltransferase family.</text>
</comment>
<gene>
    <name evidence="9" type="ORF">FYJ72_07160</name>
</gene>
<evidence type="ECO:0000256" key="1">
    <source>
        <dbReference type="ARBA" id="ARBA00004651"/>
    </source>
</evidence>
<dbReference type="GO" id="GO:0005886">
    <property type="term" value="C:plasma membrane"/>
    <property type="evidence" value="ECO:0007669"/>
    <property type="project" value="UniProtKB-SubCell"/>
</dbReference>
<feature type="transmembrane region" description="Helical" evidence="8">
    <location>
        <begin position="6"/>
        <end position="22"/>
    </location>
</feature>
<keyword evidence="6 7" id="KW-0472">Membrane</keyword>
<dbReference type="GO" id="GO:0016746">
    <property type="term" value="F:acyltransferase activity"/>
    <property type="evidence" value="ECO:0007669"/>
    <property type="project" value="UniProtKB-KW"/>
</dbReference>
<comment type="subcellular location">
    <subcellularLocation>
        <location evidence="1">Cell membrane</location>
        <topology evidence="1">Multi-pass membrane protein</topology>
    </subcellularLocation>
</comment>
<name>A0A6I2TYW6_9BACT</name>
<evidence type="ECO:0000256" key="7">
    <source>
        <dbReference type="PIRNR" id="PIRNR016636"/>
    </source>
</evidence>
<dbReference type="InterPro" id="IPR024194">
    <property type="entry name" value="Ac/AlaTfrase_AlgI/DltB"/>
</dbReference>
<feature type="transmembrane region" description="Helical" evidence="8">
    <location>
        <begin position="77"/>
        <end position="95"/>
    </location>
</feature>
<feature type="transmembrane region" description="Helical" evidence="8">
    <location>
        <begin position="448"/>
        <end position="471"/>
    </location>
</feature>
<dbReference type="PANTHER" id="PTHR13285">
    <property type="entry name" value="ACYLTRANSFERASE"/>
    <property type="match status" value="1"/>
</dbReference>
<keyword evidence="5 8" id="KW-1133">Transmembrane helix</keyword>
<dbReference type="GO" id="GO:0042121">
    <property type="term" value="P:alginic acid biosynthetic process"/>
    <property type="evidence" value="ECO:0007669"/>
    <property type="project" value="InterPro"/>
</dbReference>
<dbReference type="PIRSF" id="PIRSF016636">
    <property type="entry name" value="AlgI_DltB"/>
    <property type="match status" value="1"/>
</dbReference>
<proteinExistence type="inferred from homology"/>
<evidence type="ECO:0000256" key="3">
    <source>
        <dbReference type="ARBA" id="ARBA00022475"/>
    </source>
</evidence>
<dbReference type="EMBL" id="VUNF01000011">
    <property type="protein sequence ID" value="MST77458.1"/>
    <property type="molecule type" value="Genomic_DNA"/>
</dbReference>
<dbReference type="AlphaFoldDB" id="A0A6I2TYW6"/>
<keyword evidence="3 7" id="KW-1003">Cell membrane</keyword>
<feature type="transmembrane region" description="Helical" evidence="8">
    <location>
        <begin position="115"/>
        <end position="138"/>
    </location>
</feature>
<feature type="transmembrane region" description="Helical" evidence="8">
    <location>
        <begin position="310"/>
        <end position="326"/>
    </location>
</feature>
<dbReference type="Pfam" id="PF03062">
    <property type="entry name" value="MBOAT"/>
    <property type="match status" value="1"/>
</dbReference>
<evidence type="ECO:0000256" key="6">
    <source>
        <dbReference type="ARBA" id="ARBA00023136"/>
    </source>
</evidence>
<organism evidence="9 10">
    <name type="scientific">Segatella copri</name>
    <dbReference type="NCBI Taxonomy" id="165179"/>
    <lineage>
        <taxon>Bacteria</taxon>
        <taxon>Pseudomonadati</taxon>
        <taxon>Bacteroidota</taxon>
        <taxon>Bacteroidia</taxon>
        <taxon>Bacteroidales</taxon>
        <taxon>Prevotellaceae</taxon>
        <taxon>Segatella</taxon>
    </lineage>
</organism>
<keyword evidence="7" id="KW-0012">Acyltransferase</keyword>